<evidence type="ECO:0000256" key="12">
    <source>
        <dbReference type="HAMAP-Rule" id="MF_00278"/>
    </source>
</evidence>
<evidence type="ECO:0000256" key="13">
    <source>
        <dbReference type="PIRSR" id="PIRSR000495-1"/>
    </source>
</evidence>
<feature type="active site" description="Nucleophile" evidence="12 13">
    <location>
        <position position="79"/>
    </location>
</feature>
<dbReference type="HAMAP" id="MF_00278">
    <property type="entry name" value="HisH"/>
    <property type="match status" value="1"/>
</dbReference>
<comment type="function">
    <text evidence="12">IGPS catalyzes the conversion of PRFAR and glutamine to IGP, AICAR and glutamate. The HisH subunit catalyzes the hydrolysis of glutamine to glutamate and ammonia as part of the synthesis of IGP and AICAR. The resulting ammonia molecule is channeled to the active site of HisF.</text>
</comment>
<dbReference type="GO" id="GO:0016829">
    <property type="term" value="F:lyase activity"/>
    <property type="evidence" value="ECO:0007669"/>
    <property type="project" value="UniProtKB-KW"/>
</dbReference>
<dbReference type="GO" id="GO:0000107">
    <property type="term" value="F:imidazoleglycerol-phosphate synthase activity"/>
    <property type="evidence" value="ECO:0007669"/>
    <property type="project" value="UniProtKB-UniRule"/>
</dbReference>
<dbReference type="CDD" id="cd01748">
    <property type="entry name" value="GATase1_IGP_Synthase"/>
    <property type="match status" value="1"/>
</dbReference>
<keyword evidence="6 12" id="KW-0378">Hydrolase</keyword>
<keyword evidence="9 12" id="KW-0456">Lyase</keyword>
<dbReference type="RefSeq" id="WP_154502378.1">
    <property type="nucleotide sequence ID" value="NZ_VUMN01000002.1"/>
</dbReference>
<dbReference type="GO" id="GO:0004359">
    <property type="term" value="F:glutaminase activity"/>
    <property type="evidence" value="ECO:0007669"/>
    <property type="project" value="UniProtKB-EC"/>
</dbReference>
<accession>A0A7X2NQH8</accession>
<evidence type="ECO:0000256" key="1">
    <source>
        <dbReference type="ARBA" id="ARBA00004496"/>
    </source>
</evidence>
<reference evidence="15 16" key="1">
    <citation type="submission" date="2019-08" db="EMBL/GenBank/DDBJ databases">
        <title>In-depth cultivation of the pig gut microbiome towards novel bacterial diversity and tailored functional studies.</title>
        <authorList>
            <person name="Wylensek D."/>
            <person name="Hitch T.C.A."/>
            <person name="Clavel T."/>
        </authorList>
    </citation>
    <scope>NUCLEOTIDE SEQUENCE [LARGE SCALE GENOMIC DNA]</scope>
    <source>
        <strain evidence="15 16">Oil+RF-744-GAM-WT-6</strain>
    </source>
</reference>
<dbReference type="PROSITE" id="PS51274">
    <property type="entry name" value="GATASE_COBBQ"/>
    <property type="match status" value="1"/>
</dbReference>
<dbReference type="Pfam" id="PF00117">
    <property type="entry name" value="GATase"/>
    <property type="match status" value="1"/>
</dbReference>
<proteinExistence type="inferred from homology"/>
<comment type="subunit">
    <text evidence="3 12">Heterodimer of HisH and HisF.</text>
</comment>
<evidence type="ECO:0000256" key="6">
    <source>
        <dbReference type="ARBA" id="ARBA00022801"/>
    </source>
</evidence>
<dbReference type="PIRSF" id="PIRSF000495">
    <property type="entry name" value="Amidotransf_hisH"/>
    <property type="match status" value="1"/>
</dbReference>
<dbReference type="EMBL" id="VUMN01000002">
    <property type="protein sequence ID" value="MSS57570.1"/>
    <property type="molecule type" value="Genomic_DNA"/>
</dbReference>
<keyword evidence="16" id="KW-1185">Reference proteome</keyword>
<comment type="caution">
    <text evidence="15">The sequence shown here is derived from an EMBL/GenBank/DDBJ whole genome shotgun (WGS) entry which is preliminary data.</text>
</comment>
<keyword evidence="7 12" id="KW-0315">Glutamine amidotransferase</keyword>
<feature type="active site" evidence="12 13">
    <location>
        <position position="184"/>
    </location>
</feature>
<dbReference type="InterPro" id="IPR010139">
    <property type="entry name" value="Imidazole-glycPsynth_HisH"/>
</dbReference>
<organism evidence="15 16">
    <name type="scientific">Stecheria intestinalis</name>
    <dbReference type="NCBI Taxonomy" id="2606630"/>
    <lineage>
        <taxon>Bacteria</taxon>
        <taxon>Bacillati</taxon>
        <taxon>Bacillota</taxon>
        <taxon>Erysipelotrichia</taxon>
        <taxon>Erysipelotrichales</taxon>
        <taxon>Erysipelotrichaceae</taxon>
        <taxon>Stecheria</taxon>
    </lineage>
</organism>
<dbReference type="EC" id="3.5.1.2" evidence="12"/>
<evidence type="ECO:0000313" key="16">
    <source>
        <dbReference type="Proteomes" id="UP000461880"/>
    </source>
</evidence>
<dbReference type="EC" id="4.3.2.10" evidence="12"/>
<evidence type="ECO:0000256" key="5">
    <source>
        <dbReference type="ARBA" id="ARBA00022605"/>
    </source>
</evidence>
<dbReference type="InterPro" id="IPR017926">
    <property type="entry name" value="GATASE"/>
</dbReference>
<protein>
    <recommendedName>
        <fullName evidence="12">Imidazole glycerol phosphate synthase subunit HisH</fullName>
        <ecNumber evidence="12">4.3.2.10</ecNumber>
    </recommendedName>
    <alternativeName>
        <fullName evidence="12">IGP synthase glutaminase subunit</fullName>
        <ecNumber evidence="12">3.5.1.2</ecNumber>
    </alternativeName>
    <alternativeName>
        <fullName evidence="12">IGP synthase subunit HisH</fullName>
    </alternativeName>
    <alternativeName>
        <fullName evidence="12">ImGP synthase subunit HisH</fullName>
        <shortName evidence="12">IGPS subunit HisH</shortName>
    </alternativeName>
</protein>
<dbReference type="Gene3D" id="3.40.50.880">
    <property type="match status" value="1"/>
</dbReference>
<sequence length="207" mass="22129">MIAIIDYGAGNLFSLKSSLSSIGAQAVVSRDPDTIHEADAVILPGVGAFGDAADKLAETGMKQVVLNEAAAGKPLLGICLGMQLLFDSSTEFGMHEGLGLISGQVDAIEPKLTRKLDIPHIGWNQLHFVNESPLFAGIREGTYVYFVHSYAAFHCEDHLIAETEYEIPLTAAVASGNVYGTQFHPEKSGPTGLQILKNFCRIAGEQL</sequence>
<keyword evidence="5 12" id="KW-0028">Amino-acid biosynthesis</keyword>
<comment type="subcellular location">
    <subcellularLocation>
        <location evidence="1 12">Cytoplasm</location>
    </subcellularLocation>
</comment>
<evidence type="ECO:0000256" key="7">
    <source>
        <dbReference type="ARBA" id="ARBA00022962"/>
    </source>
</evidence>
<comment type="pathway">
    <text evidence="2 12">Amino-acid biosynthesis; L-histidine biosynthesis; L-histidine from 5-phospho-alpha-D-ribose 1-diphosphate: step 5/9.</text>
</comment>
<dbReference type="Proteomes" id="UP000461880">
    <property type="component" value="Unassembled WGS sequence"/>
</dbReference>
<dbReference type="PANTHER" id="PTHR42701:SF1">
    <property type="entry name" value="IMIDAZOLE GLYCEROL PHOSPHATE SYNTHASE SUBUNIT HISH"/>
    <property type="match status" value="1"/>
</dbReference>
<evidence type="ECO:0000256" key="11">
    <source>
        <dbReference type="ARBA" id="ARBA00049534"/>
    </source>
</evidence>
<dbReference type="UniPathway" id="UPA00031">
    <property type="reaction ID" value="UER00010"/>
</dbReference>
<dbReference type="InterPro" id="IPR029062">
    <property type="entry name" value="Class_I_gatase-like"/>
</dbReference>
<evidence type="ECO:0000256" key="4">
    <source>
        <dbReference type="ARBA" id="ARBA00022490"/>
    </source>
</evidence>
<dbReference type="SUPFAM" id="SSF52317">
    <property type="entry name" value="Class I glutamine amidotransferase-like"/>
    <property type="match status" value="1"/>
</dbReference>
<evidence type="ECO:0000256" key="3">
    <source>
        <dbReference type="ARBA" id="ARBA00011152"/>
    </source>
</evidence>
<dbReference type="AlphaFoldDB" id="A0A7X2NQH8"/>
<evidence type="ECO:0000256" key="10">
    <source>
        <dbReference type="ARBA" id="ARBA00047838"/>
    </source>
</evidence>
<keyword evidence="4 12" id="KW-0963">Cytoplasm</keyword>
<evidence type="ECO:0000256" key="9">
    <source>
        <dbReference type="ARBA" id="ARBA00023239"/>
    </source>
</evidence>
<evidence type="ECO:0000313" key="15">
    <source>
        <dbReference type="EMBL" id="MSS57570.1"/>
    </source>
</evidence>
<dbReference type="GO" id="GO:0005737">
    <property type="term" value="C:cytoplasm"/>
    <property type="evidence" value="ECO:0007669"/>
    <property type="project" value="UniProtKB-SubCell"/>
</dbReference>
<dbReference type="NCBIfam" id="TIGR01855">
    <property type="entry name" value="IMP_synth_hisH"/>
    <property type="match status" value="1"/>
</dbReference>
<dbReference type="PANTHER" id="PTHR42701">
    <property type="entry name" value="IMIDAZOLE GLYCEROL PHOSPHATE SYNTHASE SUBUNIT HISH"/>
    <property type="match status" value="1"/>
</dbReference>
<feature type="domain" description="Glutamine amidotransferase" evidence="14">
    <location>
        <begin position="4"/>
        <end position="200"/>
    </location>
</feature>
<feature type="active site" evidence="12 13">
    <location>
        <position position="186"/>
    </location>
</feature>
<gene>
    <name evidence="12 15" type="primary">hisH</name>
    <name evidence="15" type="ORF">FYJ51_01425</name>
</gene>
<evidence type="ECO:0000259" key="14">
    <source>
        <dbReference type="Pfam" id="PF00117"/>
    </source>
</evidence>
<comment type="catalytic activity">
    <reaction evidence="10 12">
        <text>5-[(5-phospho-1-deoxy-D-ribulos-1-ylimino)methylamino]-1-(5-phospho-beta-D-ribosyl)imidazole-4-carboxamide + L-glutamine = D-erythro-1-(imidazol-4-yl)glycerol 3-phosphate + 5-amino-1-(5-phospho-beta-D-ribosyl)imidazole-4-carboxamide + L-glutamate + H(+)</text>
        <dbReference type="Rhea" id="RHEA:24793"/>
        <dbReference type="ChEBI" id="CHEBI:15378"/>
        <dbReference type="ChEBI" id="CHEBI:29985"/>
        <dbReference type="ChEBI" id="CHEBI:58278"/>
        <dbReference type="ChEBI" id="CHEBI:58359"/>
        <dbReference type="ChEBI" id="CHEBI:58475"/>
        <dbReference type="ChEBI" id="CHEBI:58525"/>
        <dbReference type="EC" id="4.3.2.10"/>
    </reaction>
</comment>
<dbReference type="PROSITE" id="PS51273">
    <property type="entry name" value="GATASE_TYPE_1"/>
    <property type="match status" value="1"/>
</dbReference>
<keyword evidence="8 12" id="KW-0368">Histidine biosynthesis</keyword>
<evidence type="ECO:0000256" key="8">
    <source>
        <dbReference type="ARBA" id="ARBA00023102"/>
    </source>
</evidence>
<evidence type="ECO:0000256" key="2">
    <source>
        <dbReference type="ARBA" id="ARBA00005091"/>
    </source>
</evidence>
<comment type="catalytic activity">
    <reaction evidence="11 12">
        <text>L-glutamine + H2O = L-glutamate + NH4(+)</text>
        <dbReference type="Rhea" id="RHEA:15889"/>
        <dbReference type="ChEBI" id="CHEBI:15377"/>
        <dbReference type="ChEBI" id="CHEBI:28938"/>
        <dbReference type="ChEBI" id="CHEBI:29985"/>
        <dbReference type="ChEBI" id="CHEBI:58359"/>
        <dbReference type="EC" id="3.5.1.2"/>
    </reaction>
</comment>
<dbReference type="GO" id="GO:0000105">
    <property type="term" value="P:L-histidine biosynthetic process"/>
    <property type="evidence" value="ECO:0007669"/>
    <property type="project" value="UniProtKB-UniRule"/>
</dbReference>
<name>A0A7X2NQH8_9FIRM</name>
<dbReference type="FunFam" id="3.40.50.880:FF:000009">
    <property type="entry name" value="Imidazole glycerol phosphate synthase subunit HisH"/>
    <property type="match status" value="1"/>
</dbReference>